<feature type="non-terminal residue" evidence="1">
    <location>
        <position position="1"/>
    </location>
</feature>
<accession>A0A8K0JY99</accession>
<dbReference type="EMBL" id="KZ308212">
    <property type="protein sequence ID" value="KAG8224837.1"/>
    <property type="molecule type" value="Genomic_DNA"/>
</dbReference>
<comment type="caution">
    <text evidence="1">The sequence shown here is derived from an EMBL/GenBank/DDBJ whole genome shotgun (WGS) entry which is preliminary data.</text>
</comment>
<reference evidence="1" key="2">
    <citation type="submission" date="2017-10" db="EMBL/GenBank/DDBJ databases">
        <title>Ladona fulva Genome sequencing and assembly.</title>
        <authorList>
            <person name="Murali S."/>
            <person name="Richards S."/>
            <person name="Bandaranaike D."/>
            <person name="Bellair M."/>
            <person name="Blankenburg K."/>
            <person name="Chao H."/>
            <person name="Dinh H."/>
            <person name="Doddapaneni H."/>
            <person name="Dugan-Rocha S."/>
            <person name="Elkadiri S."/>
            <person name="Gnanaolivu R."/>
            <person name="Hernandez B."/>
            <person name="Skinner E."/>
            <person name="Javaid M."/>
            <person name="Lee S."/>
            <person name="Li M."/>
            <person name="Ming W."/>
            <person name="Munidasa M."/>
            <person name="Muniz J."/>
            <person name="Nguyen L."/>
            <person name="Hughes D."/>
            <person name="Osuji N."/>
            <person name="Pu L.-L."/>
            <person name="Puazo M."/>
            <person name="Qu C."/>
            <person name="Quiroz J."/>
            <person name="Raj R."/>
            <person name="Weissenberger G."/>
            <person name="Xin Y."/>
            <person name="Zou X."/>
            <person name="Han Y."/>
            <person name="Worley K."/>
            <person name="Muzny D."/>
            <person name="Gibbs R."/>
        </authorList>
    </citation>
    <scope>NUCLEOTIDE SEQUENCE</scope>
    <source>
        <strain evidence="1">Sampled in the wild</strain>
    </source>
</reference>
<sequence length="95" mass="10359">QGIPAFTCNSSSVIFSPSSFATLFKFFKEILPVSSSSNKRKAFIISSLVQEPLYTKANIINLPVPSLSTSEIIFLISSFFGSKPSALMATYNKKV</sequence>
<dbReference type="AlphaFoldDB" id="A0A8K0JY99"/>
<keyword evidence="2" id="KW-1185">Reference proteome</keyword>
<protein>
    <submittedName>
        <fullName evidence="1">Uncharacterized protein</fullName>
    </submittedName>
</protein>
<dbReference type="OrthoDB" id="10543523at2759"/>
<evidence type="ECO:0000313" key="2">
    <source>
        <dbReference type="Proteomes" id="UP000792457"/>
    </source>
</evidence>
<dbReference type="Proteomes" id="UP000792457">
    <property type="component" value="Unassembled WGS sequence"/>
</dbReference>
<organism evidence="1 2">
    <name type="scientific">Ladona fulva</name>
    <name type="common">Scarce chaser dragonfly</name>
    <name type="synonym">Libellula fulva</name>
    <dbReference type="NCBI Taxonomy" id="123851"/>
    <lineage>
        <taxon>Eukaryota</taxon>
        <taxon>Metazoa</taxon>
        <taxon>Ecdysozoa</taxon>
        <taxon>Arthropoda</taxon>
        <taxon>Hexapoda</taxon>
        <taxon>Insecta</taxon>
        <taxon>Pterygota</taxon>
        <taxon>Palaeoptera</taxon>
        <taxon>Odonata</taxon>
        <taxon>Epiprocta</taxon>
        <taxon>Anisoptera</taxon>
        <taxon>Libelluloidea</taxon>
        <taxon>Libellulidae</taxon>
        <taxon>Ladona</taxon>
    </lineage>
</organism>
<evidence type="ECO:0000313" key="1">
    <source>
        <dbReference type="EMBL" id="KAG8224837.1"/>
    </source>
</evidence>
<proteinExistence type="predicted"/>
<name>A0A8K0JY99_LADFU</name>
<reference evidence="1" key="1">
    <citation type="submission" date="2013-04" db="EMBL/GenBank/DDBJ databases">
        <authorList>
            <person name="Qu J."/>
            <person name="Murali S.C."/>
            <person name="Bandaranaike D."/>
            <person name="Bellair M."/>
            <person name="Blankenburg K."/>
            <person name="Chao H."/>
            <person name="Dinh H."/>
            <person name="Doddapaneni H."/>
            <person name="Downs B."/>
            <person name="Dugan-Rocha S."/>
            <person name="Elkadiri S."/>
            <person name="Gnanaolivu R.D."/>
            <person name="Hernandez B."/>
            <person name="Javaid M."/>
            <person name="Jayaseelan J.C."/>
            <person name="Lee S."/>
            <person name="Li M."/>
            <person name="Ming W."/>
            <person name="Munidasa M."/>
            <person name="Muniz J."/>
            <person name="Nguyen L."/>
            <person name="Ongeri F."/>
            <person name="Osuji N."/>
            <person name="Pu L.-L."/>
            <person name="Puazo M."/>
            <person name="Qu C."/>
            <person name="Quiroz J."/>
            <person name="Raj R."/>
            <person name="Weissenberger G."/>
            <person name="Xin Y."/>
            <person name="Zou X."/>
            <person name="Han Y."/>
            <person name="Richards S."/>
            <person name="Worley K."/>
            <person name="Muzny D."/>
            <person name="Gibbs R."/>
        </authorList>
    </citation>
    <scope>NUCLEOTIDE SEQUENCE</scope>
    <source>
        <strain evidence="1">Sampled in the wild</strain>
    </source>
</reference>
<gene>
    <name evidence="1" type="ORF">J437_LFUL002284</name>
</gene>